<feature type="transmembrane region" description="Helical" evidence="2">
    <location>
        <begin position="81"/>
        <end position="105"/>
    </location>
</feature>
<dbReference type="AlphaFoldDB" id="A0A165HST6"/>
<proteinExistence type="predicted"/>
<reference evidence="3 4" key="1">
    <citation type="journal article" date="2016" name="Mol. Biol. Evol.">
        <title>Comparative Genomics of Early-Diverging Mushroom-Forming Fungi Provides Insights into the Origins of Lignocellulose Decay Capabilities.</title>
        <authorList>
            <person name="Nagy L.G."/>
            <person name="Riley R."/>
            <person name="Tritt A."/>
            <person name="Adam C."/>
            <person name="Daum C."/>
            <person name="Floudas D."/>
            <person name="Sun H."/>
            <person name="Yadav J.S."/>
            <person name="Pangilinan J."/>
            <person name="Larsson K.H."/>
            <person name="Matsuura K."/>
            <person name="Barry K."/>
            <person name="Labutti K."/>
            <person name="Kuo R."/>
            <person name="Ohm R.A."/>
            <person name="Bhattacharya S.S."/>
            <person name="Shirouzu T."/>
            <person name="Yoshinaga Y."/>
            <person name="Martin F.M."/>
            <person name="Grigoriev I.V."/>
            <person name="Hibbett D.S."/>
        </authorList>
    </citation>
    <scope>NUCLEOTIDE SEQUENCE [LARGE SCALE GENOMIC DNA]</scope>
    <source>
        <strain evidence="3 4">HHB12733</strain>
    </source>
</reference>
<dbReference type="Proteomes" id="UP000076842">
    <property type="component" value="Unassembled WGS sequence"/>
</dbReference>
<dbReference type="InParanoid" id="A0A165HST6"/>
<evidence type="ECO:0000256" key="2">
    <source>
        <dbReference type="SAM" id="Phobius"/>
    </source>
</evidence>
<protein>
    <submittedName>
        <fullName evidence="3">Uncharacterized protein</fullName>
    </submittedName>
</protein>
<keyword evidence="4" id="KW-1185">Reference proteome</keyword>
<accession>A0A165HST6</accession>
<dbReference type="EMBL" id="KV423938">
    <property type="protein sequence ID" value="KZT59698.1"/>
    <property type="molecule type" value="Genomic_DNA"/>
</dbReference>
<keyword evidence="2" id="KW-1133">Transmembrane helix</keyword>
<organism evidence="3 4">
    <name type="scientific">Calocera cornea HHB12733</name>
    <dbReference type="NCBI Taxonomy" id="1353952"/>
    <lineage>
        <taxon>Eukaryota</taxon>
        <taxon>Fungi</taxon>
        <taxon>Dikarya</taxon>
        <taxon>Basidiomycota</taxon>
        <taxon>Agaricomycotina</taxon>
        <taxon>Dacrymycetes</taxon>
        <taxon>Dacrymycetales</taxon>
        <taxon>Dacrymycetaceae</taxon>
        <taxon>Calocera</taxon>
    </lineage>
</organism>
<gene>
    <name evidence="3" type="ORF">CALCODRAFT_481392</name>
</gene>
<feature type="region of interest" description="Disordered" evidence="1">
    <location>
        <begin position="145"/>
        <end position="171"/>
    </location>
</feature>
<name>A0A165HST6_9BASI</name>
<keyword evidence="2" id="KW-0812">Transmembrane</keyword>
<keyword evidence="2" id="KW-0472">Membrane</keyword>
<evidence type="ECO:0000313" key="3">
    <source>
        <dbReference type="EMBL" id="KZT59698.1"/>
    </source>
</evidence>
<evidence type="ECO:0000256" key="1">
    <source>
        <dbReference type="SAM" id="MobiDB-lite"/>
    </source>
</evidence>
<sequence>MFTGKAWSEAAWWWLRDKPMTARTREVRIRSPPRVTWLRFFSFKASLFGPASRNWKPSHERYALTTSTMGRRASKSPGPSLPILVLTTTGVLAAAVVVLAAAAALPASAPAFAPASAPARSPAIAALAAAPSRLRTSIWRASASSRRGTVDHCRPPRLPPSRRAVPVGVRI</sequence>
<evidence type="ECO:0000313" key="4">
    <source>
        <dbReference type="Proteomes" id="UP000076842"/>
    </source>
</evidence>